<name>F4LRC3_TEPAE</name>
<evidence type="ECO:0000313" key="1">
    <source>
        <dbReference type="EMBL" id="CCP27132.1"/>
    </source>
</evidence>
<evidence type="ECO:0000313" key="2">
    <source>
        <dbReference type="Proteomes" id="UP000010802"/>
    </source>
</evidence>
<dbReference type="HOGENOM" id="CLU_2921217_0_0_9"/>
<dbReference type="EMBL" id="HF563609">
    <property type="protein sequence ID" value="CCP27132.1"/>
    <property type="molecule type" value="Genomic_DNA"/>
</dbReference>
<proteinExistence type="predicted"/>
<accession>F4LRC3</accession>
<dbReference type="PATRIC" id="fig|1209989.3.peg.2640"/>
<keyword evidence="2" id="KW-1185">Reference proteome</keyword>
<dbReference type="Proteomes" id="UP000010802">
    <property type="component" value="Chromosome"/>
</dbReference>
<organism evidence="1 2">
    <name type="scientific">Tepidanaerobacter acetatoxydans (strain DSM 21804 / JCM 16047 / Re1)</name>
    <dbReference type="NCBI Taxonomy" id="1209989"/>
    <lineage>
        <taxon>Bacteria</taxon>
        <taxon>Bacillati</taxon>
        <taxon>Bacillota</taxon>
        <taxon>Clostridia</taxon>
        <taxon>Thermosediminibacterales</taxon>
        <taxon>Tepidanaerobacteraceae</taxon>
        <taxon>Tepidanaerobacter</taxon>
    </lineage>
</organism>
<accession>L0S5P4</accession>
<dbReference type="STRING" id="1209989.TepRe1_2136"/>
<sequence>MINVIYLLFFVDLTKKYKLTIQNFYKMLVLIIITKTISKTNTCLAKGIMIKLTLINLRHFC</sequence>
<gene>
    <name evidence="1" type="ordered locus">TEPIRE1_2299</name>
</gene>
<dbReference type="KEGG" id="tep:TepRe1_2136"/>
<dbReference type="AlphaFoldDB" id="F4LRC3"/>
<protein>
    <submittedName>
        <fullName evidence="1">Uncharacterized protein</fullName>
    </submittedName>
</protein>
<dbReference type="KEGG" id="tae:TepiRe1_2299"/>
<reference evidence="2" key="1">
    <citation type="journal article" date="2013" name="Genome Announc.">
        <title>First genome sequence of a syntrophic acetate-oxidizing bacterium, Tepidanaerobacter acetatoxydans strain Re1.</title>
        <authorList>
            <person name="Manzoor S."/>
            <person name="Bongcam-Rudloff E."/>
            <person name="Schnurer A."/>
            <person name="Muller B."/>
        </authorList>
    </citation>
    <scope>NUCLEOTIDE SEQUENCE [LARGE SCALE GENOMIC DNA]</scope>
    <source>
        <strain evidence="2">Re1</strain>
    </source>
</reference>